<accession>A0A165IUM0</accession>
<keyword evidence="3" id="KW-1185">Reference proteome</keyword>
<dbReference type="InParanoid" id="A0A165IUM0"/>
<organism evidence="2 3">
    <name type="scientific">Calocera cornea HHB12733</name>
    <dbReference type="NCBI Taxonomy" id="1353952"/>
    <lineage>
        <taxon>Eukaryota</taxon>
        <taxon>Fungi</taxon>
        <taxon>Dikarya</taxon>
        <taxon>Basidiomycota</taxon>
        <taxon>Agaricomycotina</taxon>
        <taxon>Dacrymycetes</taxon>
        <taxon>Dacrymycetales</taxon>
        <taxon>Dacrymycetaceae</taxon>
        <taxon>Calocera</taxon>
    </lineage>
</organism>
<feature type="region of interest" description="Disordered" evidence="1">
    <location>
        <begin position="171"/>
        <end position="234"/>
    </location>
</feature>
<sequence>MPPPAPLPILPLPEPPPFLNKLPANKNKYILSSAMRLNPDQDLLPAVPGGPLPREDRRLWAHFHTVTAAFLDDKHCHLCWHFRTYAKALSPANCDYPGRYLLVCCYHATHPSYDCNYRELEFHAERRIKARQPLVAPPGPIYFPPGHSAQWLPLRHTRTARMVRVWRELSPEPVSDQEESDPGQSVDASQAESDELSDDQMQSDPEDEDMPSDQDPESDQEMDEEPQSDHDVHADQEELSLVVPPAMQTHHEQLDPGDLVFPYQAHNDQGMLEPTDLVVSPEAHADQEELEHGDLVLSPEPDAEPESSPPRPMTHLQRWENMQAIVNEYWNAQQFNDEDKMRQSILKLKAIEVHKIAVNFENPQELTVGLVDEILRRRRNLIDPVPGLAQAWAKAHATVINEDMYDAEPIPRRMNNLLAYFRGDGLPFALPFLYELLVETRLLGETIHQECLRLLTPLGRCPDQAEAARPDDEGKKRRMDDMYNYLTSSDWQPFIERGHTVSKARFLRDLLALKPMQNSYAQLNIPWRKMVDAADEAIDFINNVMDALDFRADRLSEETLARGQALLDEVTPANARTQAWPGGPGIGFMVPPSY</sequence>
<feature type="compositionally biased region" description="Acidic residues" evidence="1">
    <location>
        <begin position="204"/>
        <end position="226"/>
    </location>
</feature>
<evidence type="ECO:0000313" key="3">
    <source>
        <dbReference type="Proteomes" id="UP000076842"/>
    </source>
</evidence>
<dbReference type="Proteomes" id="UP000076842">
    <property type="component" value="Unassembled WGS sequence"/>
</dbReference>
<evidence type="ECO:0000256" key="1">
    <source>
        <dbReference type="SAM" id="MobiDB-lite"/>
    </source>
</evidence>
<dbReference type="EMBL" id="KV423926">
    <property type="protein sequence ID" value="KZT61000.1"/>
    <property type="molecule type" value="Genomic_DNA"/>
</dbReference>
<dbReference type="AlphaFoldDB" id="A0A165IUM0"/>
<dbReference type="STRING" id="1353952.A0A165IUM0"/>
<evidence type="ECO:0000313" key="2">
    <source>
        <dbReference type="EMBL" id="KZT61000.1"/>
    </source>
</evidence>
<protein>
    <submittedName>
        <fullName evidence="2">Uncharacterized protein</fullName>
    </submittedName>
</protein>
<proteinExistence type="predicted"/>
<feature type="compositionally biased region" description="Polar residues" evidence="1">
    <location>
        <begin position="182"/>
        <end position="191"/>
    </location>
</feature>
<gene>
    <name evidence="2" type="ORF">CALCODRAFT_480175</name>
</gene>
<reference evidence="2 3" key="1">
    <citation type="journal article" date="2016" name="Mol. Biol. Evol.">
        <title>Comparative Genomics of Early-Diverging Mushroom-Forming Fungi Provides Insights into the Origins of Lignocellulose Decay Capabilities.</title>
        <authorList>
            <person name="Nagy L.G."/>
            <person name="Riley R."/>
            <person name="Tritt A."/>
            <person name="Adam C."/>
            <person name="Daum C."/>
            <person name="Floudas D."/>
            <person name="Sun H."/>
            <person name="Yadav J.S."/>
            <person name="Pangilinan J."/>
            <person name="Larsson K.H."/>
            <person name="Matsuura K."/>
            <person name="Barry K."/>
            <person name="Labutti K."/>
            <person name="Kuo R."/>
            <person name="Ohm R.A."/>
            <person name="Bhattacharya S.S."/>
            <person name="Shirouzu T."/>
            <person name="Yoshinaga Y."/>
            <person name="Martin F.M."/>
            <person name="Grigoriev I.V."/>
            <person name="Hibbett D.S."/>
        </authorList>
    </citation>
    <scope>NUCLEOTIDE SEQUENCE [LARGE SCALE GENOMIC DNA]</scope>
    <source>
        <strain evidence="2 3">HHB12733</strain>
    </source>
</reference>
<name>A0A165IUM0_9BASI</name>